<evidence type="ECO:0000313" key="1">
    <source>
        <dbReference type="EMBL" id="EEN50044.1"/>
    </source>
</evidence>
<reference evidence="1" key="1">
    <citation type="journal article" date="2008" name="Nature">
        <title>The amphioxus genome and the evolution of the chordate karyotype.</title>
        <authorList>
            <consortium name="US DOE Joint Genome Institute (JGI-PGF)"/>
            <person name="Putnam N.H."/>
            <person name="Butts T."/>
            <person name="Ferrier D.E.K."/>
            <person name="Furlong R.F."/>
            <person name="Hellsten U."/>
            <person name="Kawashima T."/>
            <person name="Robinson-Rechavi M."/>
            <person name="Shoguchi E."/>
            <person name="Terry A."/>
            <person name="Yu J.-K."/>
            <person name="Benito-Gutierrez E.L."/>
            <person name="Dubchak I."/>
            <person name="Garcia-Fernandez J."/>
            <person name="Gibson-Brown J.J."/>
            <person name="Grigoriev I.V."/>
            <person name="Horton A.C."/>
            <person name="de Jong P.J."/>
            <person name="Jurka J."/>
            <person name="Kapitonov V.V."/>
            <person name="Kohara Y."/>
            <person name="Kuroki Y."/>
            <person name="Lindquist E."/>
            <person name="Lucas S."/>
            <person name="Osoegawa K."/>
            <person name="Pennacchio L.A."/>
            <person name="Salamov A.A."/>
            <person name="Satou Y."/>
            <person name="Sauka-Spengler T."/>
            <person name="Schmutz J."/>
            <person name="Shin-I T."/>
            <person name="Toyoda A."/>
            <person name="Bronner-Fraser M."/>
            <person name="Fujiyama A."/>
            <person name="Holland L.Z."/>
            <person name="Holland P.W.H."/>
            <person name="Satoh N."/>
            <person name="Rokhsar D.S."/>
        </authorList>
    </citation>
    <scope>NUCLEOTIDE SEQUENCE [LARGE SCALE GENOMIC DNA]</scope>
    <source>
        <strain evidence="1">S238N-H82</strain>
        <tissue evidence="1">Testes</tissue>
    </source>
</reference>
<dbReference type="EMBL" id="GG666603">
    <property type="protein sequence ID" value="EEN50044.1"/>
    <property type="molecule type" value="Genomic_DNA"/>
</dbReference>
<gene>
    <name evidence="1" type="ORF">BRAFLDRAFT_68527</name>
</gene>
<protein>
    <submittedName>
        <fullName evidence="1">Uncharacterized protein</fullName>
    </submittedName>
</protein>
<dbReference type="AlphaFoldDB" id="C3ZB07"/>
<accession>C3ZB07</accession>
<organism>
    <name type="scientific">Branchiostoma floridae</name>
    <name type="common">Florida lancelet</name>
    <name type="synonym">Amphioxus</name>
    <dbReference type="NCBI Taxonomy" id="7739"/>
    <lineage>
        <taxon>Eukaryota</taxon>
        <taxon>Metazoa</taxon>
        <taxon>Chordata</taxon>
        <taxon>Cephalochordata</taxon>
        <taxon>Leptocardii</taxon>
        <taxon>Amphioxiformes</taxon>
        <taxon>Branchiostomatidae</taxon>
        <taxon>Branchiostoma</taxon>
    </lineage>
</organism>
<name>C3ZB07_BRAFL</name>
<dbReference type="InParanoid" id="C3ZB07"/>
<proteinExistence type="predicted"/>
<sequence>MAAEQDNIDLARAHIPSGEGIRCRLDVDDVRNAGRLTWGFSKCRSKLKLRRPLRKSARATNAIMRGIWLQPTTLLRMEITSAYPTGTEVRVYVYQGQGHASS</sequence>